<keyword evidence="2" id="KW-1185">Reference proteome</keyword>
<dbReference type="InterPro" id="IPR029058">
    <property type="entry name" value="AB_hydrolase_fold"/>
</dbReference>
<evidence type="ECO:0000313" key="2">
    <source>
        <dbReference type="Proteomes" id="UP000649753"/>
    </source>
</evidence>
<dbReference type="Gene3D" id="3.40.50.1820">
    <property type="entry name" value="alpha/beta hydrolase"/>
    <property type="match status" value="1"/>
</dbReference>
<evidence type="ECO:0000313" key="1">
    <source>
        <dbReference type="EMBL" id="MBE1491275.1"/>
    </source>
</evidence>
<sequence>MDRRAADRELDEAEAGPLVVLVHSPSVGPATWQPVATELRASGRDVAVPSLLEVGAGDPPYWPRVVDAVRDELSGIAPDRPVVLVAHSNAGLFIPVIRAGLVQPVVASVFVDAALPATSGSTAVVPPDRLDALRALAGPDGRLPRWTDWFDEVDVAPMFPDPATRRAVTDEQPRLPLAYYQHPVPVTPGWDDHPCGYLRFSPAYEQPAAEAAGRGWPVLTVPGRHLHQLVDPGAVGSAIRRLVPILVPPD</sequence>
<dbReference type="Proteomes" id="UP000649753">
    <property type="component" value="Unassembled WGS sequence"/>
</dbReference>
<reference evidence="1" key="1">
    <citation type="submission" date="2020-10" db="EMBL/GenBank/DDBJ databases">
        <title>Sequencing the genomes of 1000 actinobacteria strains.</title>
        <authorList>
            <person name="Klenk H.-P."/>
        </authorList>
    </citation>
    <scope>NUCLEOTIDE SEQUENCE</scope>
    <source>
        <strain evidence="1">DSM 46832</strain>
    </source>
</reference>
<dbReference type="EMBL" id="JADBEB010000001">
    <property type="protein sequence ID" value="MBE1491275.1"/>
    <property type="molecule type" value="Genomic_DNA"/>
</dbReference>
<organism evidence="1 2">
    <name type="scientific">Plantactinospora soyae</name>
    <dbReference type="NCBI Taxonomy" id="1544732"/>
    <lineage>
        <taxon>Bacteria</taxon>
        <taxon>Bacillati</taxon>
        <taxon>Actinomycetota</taxon>
        <taxon>Actinomycetes</taxon>
        <taxon>Micromonosporales</taxon>
        <taxon>Micromonosporaceae</taxon>
        <taxon>Plantactinospora</taxon>
    </lineage>
</organism>
<dbReference type="InterPro" id="IPR052897">
    <property type="entry name" value="Sec-Metab_Biosynth_Hydrolase"/>
</dbReference>
<accession>A0A927MHJ6</accession>
<comment type="caution">
    <text evidence="1">The sequence shown here is derived from an EMBL/GenBank/DDBJ whole genome shotgun (WGS) entry which is preliminary data.</text>
</comment>
<dbReference type="AlphaFoldDB" id="A0A927MHJ6"/>
<name>A0A927MHJ6_9ACTN</name>
<dbReference type="PANTHER" id="PTHR37017">
    <property type="entry name" value="AB HYDROLASE-1 DOMAIN-CONTAINING PROTEIN-RELATED"/>
    <property type="match status" value="1"/>
</dbReference>
<dbReference type="RefSeq" id="WP_192770385.1">
    <property type="nucleotide sequence ID" value="NZ_JADBEB010000001.1"/>
</dbReference>
<dbReference type="PANTHER" id="PTHR37017:SF11">
    <property type="entry name" value="ESTERASE_LIPASE_THIOESTERASE DOMAIN-CONTAINING PROTEIN"/>
    <property type="match status" value="1"/>
</dbReference>
<protein>
    <recommendedName>
        <fullName evidence="3">Alpha/beta hydrolase</fullName>
    </recommendedName>
</protein>
<evidence type="ECO:0008006" key="3">
    <source>
        <dbReference type="Google" id="ProtNLM"/>
    </source>
</evidence>
<dbReference type="SUPFAM" id="SSF53474">
    <property type="entry name" value="alpha/beta-Hydrolases"/>
    <property type="match status" value="1"/>
</dbReference>
<proteinExistence type="predicted"/>
<gene>
    <name evidence="1" type="ORF">H4W31_006913</name>
</gene>